<feature type="domain" description="N-acetyltransferase" evidence="1">
    <location>
        <begin position="2"/>
        <end position="156"/>
    </location>
</feature>
<name>A0A075LPW8_9BACI</name>
<dbReference type="EMBL" id="CP008876">
    <property type="protein sequence ID" value="AIF68151.1"/>
    <property type="molecule type" value="Genomic_DNA"/>
</dbReference>
<dbReference type="KEGG" id="tap:GZ22_16940"/>
<proteinExistence type="predicted"/>
<dbReference type="SUPFAM" id="SSF55729">
    <property type="entry name" value="Acyl-CoA N-acyltransferases (Nat)"/>
    <property type="match status" value="1"/>
</dbReference>
<dbReference type="Proteomes" id="UP000027980">
    <property type="component" value="Chromosome"/>
</dbReference>
<sequence>MTTIRQLTINDYQAVLAMQTGIEDDYVLRIFPQLIENSAQTLFGLITAEGIAAVAGVYRLPNGNGILGRLRSDIRFHSKGNATSLLQHIIAYCEQDPTMNWLGAITLKSNLPAQRVLDKLNIQPESSFISLLMKAPERFIVPSAAPWELIEGIDRKRAVIEQAAVEAKAAFYPYEAYFPIPYASAILEDDYIEKLAVFRDPKSSRIMAIQEDYKGQDIAQIQYFWPDVFQQDGLWTTVFNYLKQSDKQLVPQLDVSPETASSIPAAFRDSFTENNDPWLIYGKYIR</sequence>
<evidence type="ECO:0000313" key="3">
    <source>
        <dbReference type="Proteomes" id="UP000027980"/>
    </source>
</evidence>
<dbReference type="GeneID" id="34220332"/>
<dbReference type="RefSeq" id="WP_038564780.1">
    <property type="nucleotide sequence ID" value="NZ_CP008876.1"/>
</dbReference>
<dbReference type="GO" id="GO:0016747">
    <property type="term" value="F:acyltransferase activity, transferring groups other than amino-acyl groups"/>
    <property type="evidence" value="ECO:0007669"/>
    <property type="project" value="InterPro"/>
</dbReference>
<dbReference type="Gene3D" id="3.40.630.30">
    <property type="match status" value="1"/>
</dbReference>
<reference evidence="2 3" key="1">
    <citation type="submission" date="2014-07" db="EMBL/GenBank/DDBJ databases">
        <title>Complete genome sequence of a moderately halophilic bacterium Terribacillus aidingensis MP602, isolated from Cryptomeria fortunei in Tianmu mountain in China.</title>
        <authorList>
            <person name="Wang Y."/>
            <person name="Lu P."/>
            <person name="Zhang L."/>
        </authorList>
    </citation>
    <scope>NUCLEOTIDE SEQUENCE [LARGE SCALE GENOMIC DNA]</scope>
    <source>
        <strain evidence="2 3">MP602</strain>
    </source>
</reference>
<gene>
    <name evidence="2" type="ORF">GZ22_16940</name>
</gene>
<dbReference type="HOGENOM" id="CLU_938947_0_0_9"/>
<accession>A0A075LPW8</accession>
<dbReference type="PROSITE" id="PS51186">
    <property type="entry name" value="GNAT"/>
    <property type="match status" value="1"/>
</dbReference>
<dbReference type="OrthoDB" id="2423856at2"/>
<dbReference type="InterPro" id="IPR016181">
    <property type="entry name" value="Acyl_CoA_acyltransferase"/>
</dbReference>
<dbReference type="AlphaFoldDB" id="A0A075LPW8"/>
<dbReference type="InterPro" id="IPR000182">
    <property type="entry name" value="GNAT_dom"/>
</dbReference>
<protein>
    <recommendedName>
        <fullName evidence="1">N-acetyltransferase domain-containing protein</fullName>
    </recommendedName>
</protein>
<evidence type="ECO:0000259" key="1">
    <source>
        <dbReference type="PROSITE" id="PS51186"/>
    </source>
</evidence>
<organism evidence="2 3">
    <name type="scientific">Terribacillus saccharophilus</name>
    <dbReference type="NCBI Taxonomy" id="361277"/>
    <lineage>
        <taxon>Bacteria</taxon>
        <taxon>Bacillati</taxon>
        <taxon>Bacillota</taxon>
        <taxon>Bacilli</taxon>
        <taxon>Bacillales</taxon>
        <taxon>Bacillaceae</taxon>
        <taxon>Terribacillus</taxon>
    </lineage>
</organism>
<evidence type="ECO:0000313" key="2">
    <source>
        <dbReference type="EMBL" id="AIF68151.1"/>
    </source>
</evidence>